<accession>A0A1C6XMF3</accession>
<feature type="region of interest" description="Disordered" evidence="1">
    <location>
        <begin position="926"/>
        <end position="1006"/>
    </location>
</feature>
<feature type="compositionally biased region" description="Polar residues" evidence="1">
    <location>
        <begin position="1"/>
        <end position="20"/>
    </location>
</feature>
<evidence type="ECO:0000313" key="2">
    <source>
        <dbReference type="EMBL" id="SCM05542.1"/>
    </source>
</evidence>
<proteinExistence type="predicted"/>
<feature type="compositionally biased region" description="Polar residues" evidence="1">
    <location>
        <begin position="1158"/>
        <end position="1173"/>
    </location>
</feature>
<gene>
    <name evidence="2" type="ORF">PCHAJ_000395300</name>
</gene>
<feature type="compositionally biased region" description="Polar residues" evidence="1">
    <location>
        <begin position="168"/>
        <end position="177"/>
    </location>
</feature>
<feature type="compositionally biased region" description="Basic and acidic residues" evidence="1">
    <location>
        <begin position="29"/>
        <end position="90"/>
    </location>
</feature>
<feature type="compositionally biased region" description="Polar residues" evidence="1">
    <location>
        <begin position="301"/>
        <end position="319"/>
    </location>
</feature>
<feature type="compositionally biased region" description="Low complexity" evidence="1">
    <location>
        <begin position="1188"/>
        <end position="1205"/>
    </location>
</feature>
<feature type="compositionally biased region" description="Basic and acidic residues" evidence="1">
    <location>
        <begin position="135"/>
        <end position="167"/>
    </location>
</feature>
<feature type="compositionally biased region" description="Basic residues" evidence="1">
    <location>
        <begin position="1020"/>
        <end position="1034"/>
    </location>
</feature>
<feature type="region of interest" description="Disordered" evidence="1">
    <location>
        <begin position="644"/>
        <end position="714"/>
    </location>
</feature>
<evidence type="ECO:0000313" key="3">
    <source>
        <dbReference type="Proteomes" id="UP000507163"/>
    </source>
</evidence>
<dbReference type="Proteomes" id="UP000507163">
    <property type="component" value="Chromosome 13"/>
</dbReference>
<feature type="region of interest" description="Disordered" evidence="1">
    <location>
        <begin position="485"/>
        <end position="593"/>
    </location>
</feature>
<feature type="region of interest" description="Disordered" evidence="1">
    <location>
        <begin position="1"/>
        <end position="177"/>
    </location>
</feature>
<feature type="region of interest" description="Disordered" evidence="1">
    <location>
        <begin position="1020"/>
        <end position="1067"/>
    </location>
</feature>
<organism evidence="2 3">
    <name type="scientific">Plasmodium chabaudi chabaudi</name>
    <dbReference type="NCBI Taxonomy" id="31271"/>
    <lineage>
        <taxon>Eukaryota</taxon>
        <taxon>Sar</taxon>
        <taxon>Alveolata</taxon>
        <taxon>Apicomplexa</taxon>
        <taxon>Aconoidasida</taxon>
        <taxon>Haemosporida</taxon>
        <taxon>Plasmodiidae</taxon>
        <taxon>Plasmodium</taxon>
        <taxon>Plasmodium (Vinckeia)</taxon>
    </lineage>
</organism>
<feature type="compositionally biased region" description="Low complexity" evidence="1">
    <location>
        <begin position="964"/>
        <end position="984"/>
    </location>
</feature>
<protein>
    <submittedName>
        <fullName evidence="2">Uncharacterized protein</fullName>
    </submittedName>
</protein>
<feature type="compositionally biased region" description="Basic and acidic residues" evidence="1">
    <location>
        <begin position="938"/>
        <end position="956"/>
    </location>
</feature>
<evidence type="ECO:0000256" key="1">
    <source>
        <dbReference type="SAM" id="MobiDB-lite"/>
    </source>
</evidence>
<feature type="compositionally biased region" description="Basic and acidic residues" evidence="1">
    <location>
        <begin position="514"/>
        <end position="553"/>
    </location>
</feature>
<dbReference type="EMBL" id="LT608179">
    <property type="protein sequence ID" value="SCM05542.1"/>
    <property type="molecule type" value="Genomic_DNA"/>
</dbReference>
<reference evidence="2 3" key="1">
    <citation type="submission" date="2016-08" db="EMBL/GenBank/DDBJ databases">
        <authorList>
            <consortium name="Pathogen Informatics"/>
        </authorList>
    </citation>
    <scope>NUCLEOTIDE SEQUENCE [LARGE SCALE GENOMIC DNA]</scope>
    <source>
        <strain evidence="2 3">AJ</strain>
    </source>
</reference>
<feature type="region of interest" description="Disordered" evidence="1">
    <location>
        <begin position="1158"/>
        <end position="1206"/>
    </location>
</feature>
<feature type="compositionally biased region" description="Basic and acidic residues" evidence="1">
    <location>
        <begin position="644"/>
        <end position="674"/>
    </location>
</feature>
<feature type="compositionally biased region" description="Basic and acidic residues" evidence="1">
    <location>
        <begin position="991"/>
        <end position="1002"/>
    </location>
</feature>
<feature type="region of interest" description="Disordered" evidence="1">
    <location>
        <begin position="301"/>
        <end position="329"/>
    </location>
</feature>
<sequence>MDLKDNINTGILADTSNERQGTIVENDANNEKRNDVEENKEQKNEDNEKLSNIEENKEQKNEGNEKLSNIEENKEQKNEDNEKNTIEEKNTNTTINTSSVQVTNDVENNDCKNIHLNSTDKNRSNIEDSANLTPIEKKQEISNSSKREDNLNKENKSIPLEIEKEKNNPQNYENSSMVKPSLSITNKINPEKKKNSYGNNGPLYIEVKGLLEVLNPQDFANNIKSNNFGEKGKIPFLSKRSTSVPNKIAPKSFALNKVIPKIIPKDINKQNNKSKAYTPKNAEISKTKSIPKVPLLTKSHLNPSNVLNKNEVNNKIPDSNKSKGVFRNIPKKSKPTIESKTKSKEMFKTNFIPSKEVNNENGNAENPKAEKGVFKFVHKGLPTLIKEKHVKSKAPPKSDIKNTIEILKKSSEIKNGKQNLNLKKSINDIRKTPLITKKKIPQKPNVTHKNIPLKTELVKKSKTMLDIKKNIVKKPTSKLISEIKPKEKPQKKKIVLKSASDNKEPVLDVPVENSDPKLKDDTTIDKAKTEEDKEQKEINITESKEQTETENKETVVLNKNETTENDAKVEETANDSAYTKEEKISETTGDIPIIKEENIDETLNDIEDMKAEKIDETLDDIENMKAEKIDETLDNASDIKVEKVENENISNMEKEEEKKDVKEAPKLDNKKKESVGNLKEIKNKKKTDLKKGLDQKMNKKTPKKSDQILSKNENAISSLSLKQKTTPLSLKQKTTPLSVKQKTTSLSVKPKAAPFSVKPKAAPFSIKQSMKSELILKGKNSMKSSPNVLKLKADISGNLKDKKDLKPEKVNDLNKNNVINKTVPTPLRKSVVPMKKAIGVKKMSLSKNFIKGFDLEKRVLKKINRSNSDKSMKKKSQDDILYNKSNSKSVSSTSLKNVASLIKKKELGKSKSDNINEIILNKSKTTLSSKSESNAHNTLEKEDTIMNKLDSKENKLLNKKKSMSSKNFKLNGKSSMPSYVSKSSLINNNDSKNKSPALEKNEASSSKGIFELDKISKPLKKSKSLKKQKSKVSKKINMSEDMSNGEEKAMTKIPKLTNSRKMKTVPSQIKLDKKIKKIKSDTAQKGAINNIIKMKEKKGSKKNKTNDNEMNAFSGGVNAMLNKELEKIKPLKDKWKNNYVTPRIGRDDMEDSFNIKSQMNNSDARLVSQSTPSKKLTKNKTTDKTSKMNKNINNENNSYNPSQNSINMKKTEDDSLTKVDVPMAPSSSMSQNYTPLDNEKKYQSIGKIEFLNLRKSPSFNMSKMGSDNTLRNLSFHVKLEQPKEIKVKGTPDLHLNKLYSTNSVVENPNENKKCGYNCMFDRCYSTNANTSSCGRKEPTIQNFSSLFNLNNKYIQYNTNPGISVMPYNNTMKMSSIYESELFPKKFSNQFNGQMGEQISRRFSTQVGVPTSRQFSNQLSSQFSKQSIGQMSRYMSGQIPEKRENSNQFPLSGQINSGSYYNKSFSNNSSLKIQKTPENGTTANYCSCI</sequence>
<feature type="compositionally biased region" description="Basic and acidic residues" evidence="1">
    <location>
        <begin position="561"/>
        <end position="571"/>
    </location>
</feature>
<name>A0A1C6XMF3_PLACU</name>
<feature type="compositionally biased region" description="Basic and acidic residues" evidence="1">
    <location>
        <begin position="109"/>
        <end position="126"/>
    </location>
</feature>